<keyword evidence="7" id="KW-1185">Reference proteome</keyword>
<feature type="region of interest" description="Disordered" evidence="4">
    <location>
        <begin position="1"/>
        <end position="32"/>
    </location>
</feature>
<evidence type="ECO:0000256" key="3">
    <source>
        <dbReference type="PROSITE-ProRule" id="PRU00169"/>
    </source>
</evidence>
<feature type="compositionally biased region" description="Low complexity" evidence="4">
    <location>
        <begin position="9"/>
        <end position="32"/>
    </location>
</feature>
<evidence type="ECO:0000259" key="5">
    <source>
        <dbReference type="PROSITE" id="PS50110"/>
    </source>
</evidence>
<dbReference type="PROSITE" id="PS50110">
    <property type="entry name" value="RESPONSE_REGULATORY"/>
    <property type="match status" value="1"/>
</dbReference>
<evidence type="ECO:0000256" key="1">
    <source>
        <dbReference type="ARBA" id="ARBA00022553"/>
    </source>
</evidence>
<name>A0A1X2II63_9FUNG</name>
<evidence type="ECO:0000313" key="6">
    <source>
        <dbReference type="EMBL" id="ORZ17026.1"/>
    </source>
</evidence>
<feature type="region of interest" description="Disordered" evidence="4">
    <location>
        <begin position="94"/>
        <end position="117"/>
    </location>
</feature>
<feature type="compositionally biased region" description="Low complexity" evidence="4">
    <location>
        <begin position="101"/>
        <end position="117"/>
    </location>
</feature>
<dbReference type="PANTHER" id="PTHR45339">
    <property type="entry name" value="HYBRID SIGNAL TRANSDUCTION HISTIDINE KINASE J"/>
    <property type="match status" value="1"/>
</dbReference>
<reference evidence="6 7" key="1">
    <citation type="submission" date="2016-07" db="EMBL/GenBank/DDBJ databases">
        <title>Pervasive Adenine N6-methylation of Active Genes in Fungi.</title>
        <authorList>
            <consortium name="DOE Joint Genome Institute"/>
            <person name="Mondo S.J."/>
            <person name="Dannebaum R.O."/>
            <person name="Kuo R.C."/>
            <person name="Labutti K."/>
            <person name="Haridas S."/>
            <person name="Kuo A."/>
            <person name="Salamov A."/>
            <person name="Ahrendt S.R."/>
            <person name="Lipzen A."/>
            <person name="Sullivan W."/>
            <person name="Andreopoulos W.B."/>
            <person name="Clum A."/>
            <person name="Lindquist E."/>
            <person name="Daum C."/>
            <person name="Ramamoorthy G.K."/>
            <person name="Gryganskyi A."/>
            <person name="Culley D."/>
            <person name="Magnuson J.K."/>
            <person name="James T.Y."/>
            <person name="O'Malley M.A."/>
            <person name="Stajich J.E."/>
            <person name="Spatafora J.W."/>
            <person name="Visel A."/>
            <person name="Grigoriev I.V."/>
        </authorList>
    </citation>
    <scope>NUCLEOTIDE SEQUENCE [LARGE SCALE GENOMIC DNA]</scope>
    <source>
        <strain evidence="6 7">NRRL 1336</strain>
    </source>
</reference>
<dbReference type="SUPFAM" id="SSF52172">
    <property type="entry name" value="CheY-like"/>
    <property type="match status" value="1"/>
</dbReference>
<keyword evidence="1 3" id="KW-0597">Phosphoprotein</keyword>
<dbReference type="InterPro" id="IPR001789">
    <property type="entry name" value="Sig_transdc_resp-reg_receiver"/>
</dbReference>
<dbReference type="Gene3D" id="3.40.50.2300">
    <property type="match status" value="1"/>
</dbReference>
<dbReference type="InterPro" id="IPR011006">
    <property type="entry name" value="CheY-like_superfamily"/>
</dbReference>
<feature type="domain" description="Response regulatory" evidence="5">
    <location>
        <begin position="121"/>
        <end position="258"/>
    </location>
</feature>
<proteinExistence type="predicted"/>
<organism evidence="6 7">
    <name type="scientific">Absidia repens</name>
    <dbReference type="NCBI Taxonomy" id="90262"/>
    <lineage>
        <taxon>Eukaryota</taxon>
        <taxon>Fungi</taxon>
        <taxon>Fungi incertae sedis</taxon>
        <taxon>Mucoromycota</taxon>
        <taxon>Mucoromycotina</taxon>
        <taxon>Mucoromycetes</taxon>
        <taxon>Mucorales</taxon>
        <taxon>Cunninghamellaceae</taxon>
        <taxon>Absidia</taxon>
    </lineage>
</organism>
<sequence>MCPIDTGASTPSPTLLSSTSSSRHTSPLTPSSCLANTVTTAAVDSTTSSTNNSNSLSLTTSLSSQSLVRRTLLLPKSPTSPTFWKRQHYFQYSKPTSPTGTTMDDSSNSNDSSSNSTSNLRVLLVDDNDINLKVLEKALKLHMADIFEYMDMVSSGECAIEKLRQQAYDLILMDIDMPGLNGVDAASWIRRGHQLQEQRFENYSLDTVLIQNRRAPIVAVTTNMSLEWKKTYLKVGMNGCLAKPISPIILRHSLTQVLMYGSYWDYSTS</sequence>
<feature type="modified residue" description="4-aspartylphosphate" evidence="3">
    <location>
        <position position="174"/>
    </location>
</feature>
<dbReference type="STRING" id="90262.A0A1X2II63"/>
<protein>
    <submittedName>
        <fullName evidence="6">CheY-like superfamily</fullName>
    </submittedName>
</protein>
<gene>
    <name evidence="6" type="ORF">BCR42DRAFT_413787</name>
</gene>
<dbReference type="SMART" id="SM00448">
    <property type="entry name" value="REC"/>
    <property type="match status" value="1"/>
</dbReference>
<accession>A0A1X2II63</accession>
<dbReference type="Pfam" id="PF00072">
    <property type="entry name" value="Response_reg"/>
    <property type="match status" value="1"/>
</dbReference>
<dbReference type="PANTHER" id="PTHR45339:SF1">
    <property type="entry name" value="HYBRID SIGNAL TRANSDUCTION HISTIDINE KINASE J"/>
    <property type="match status" value="1"/>
</dbReference>
<dbReference type="EMBL" id="MCGE01000010">
    <property type="protein sequence ID" value="ORZ17026.1"/>
    <property type="molecule type" value="Genomic_DNA"/>
</dbReference>
<dbReference type="CDD" id="cd17546">
    <property type="entry name" value="REC_hyHK_CKI1_RcsC-like"/>
    <property type="match status" value="1"/>
</dbReference>
<comment type="caution">
    <text evidence="6">The sequence shown here is derived from an EMBL/GenBank/DDBJ whole genome shotgun (WGS) entry which is preliminary data.</text>
</comment>
<dbReference type="Proteomes" id="UP000193560">
    <property type="component" value="Unassembled WGS sequence"/>
</dbReference>
<dbReference type="OrthoDB" id="21225at2759"/>
<evidence type="ECO:0000256" key="2">
    <source>
        <dbReference type="ARBA" id="ARBA00023012"/>
    </source>
</evidence>
<evidence type="ECO:0000256" key="4">
    <source>
        <dbReference type="SAM" id="MobiDB-lite"/>
    </source>
</evidence>
<evidence type="ECO:0000313" key="7">
    <source>
        <dbReference type="Proteomes" id="UP000193560"/>
    </source>
</evidence>
<dbReference type="GO" id="GO:0000160">
    <property type="term" value="P:phosphorelay signal transduction system"/>
    <property type="evidence" value="ECO:0007669"/>
    <property type="project" value="UniProtKB-KW"/>
</dbReference>
<keyword evidence="2" id="KW-0902">Two-component regulatory system</keyword>
<dbReference type="AlphaFoldDB" id="A0A1X2II63"/>